<keyword evidence="2" id="KW-1185">Reference proteome</keyword>
<dbReference type="HOGENOM" id="CLU_140145_0_0_2"/>
<organism evidence="1 2">
    <name type="scientific">Infirmifilum uzonense</name>
    <dbReference type="NCBI Taxonomy" id="1550241"/>
    <lineage>
        <taxon>Archaea</taxon>
        <taxon>Thermoproteota</taxon>
        <taxon>Thermoprotei</taxon>
        <taxon>Thermofilales</taxon>
        <taxon>Thermofilaceae</taxon>
        <taxon>Infirmifilum</taxon>
    </lineage>
</organism>
<dbReference type="EMBL" id="CP009961">
    <property type="protein sequence ID" value="AKG38607.1"/>
    <property type="molecule type" value="Genomic_DNA"/>
</dbReference>
<evidence type="ECO:0000313" key="2">
    <source>
        <dbReference type="Proteomes" id="UP000067434"/>
    </source>
</evidence>
<evidence type="ECO:0000313" key="1">
    <source>
        <dbReference type="EMBL" id="AKG38607.1"/>
    </source>
</evidence>
<accession>A0A0F7FIH4</accession>
<sequence length="124" mass="14450">MTQSGLHVSIISIIELLTYLSHERKVEITGILPKLRKIYTVIDQFEDKVSEMIAQIQSDLLHYNLTPYFEDIVNVAIASEKKFIILTADPERYNQLRKYGVSIMTLEQLFEKTKLYARVREKTA</sequence>
<dbReference type="STRING" id="1550241.MA03_03950"/>
<dbReference type="InterPro" id="IPR029060">
    <property type="entry name" value="PIN-like_dom_sf"/>
</dbReference>
<reference evidence="1 2" key="1">
    <citation type="journal article" date="2015" name="Stand. Genomic Sci.">
        <title>Complete genome sequence of and proposal of Thermofilum uzonense sp. nov. a novel hyperthermophilic crenarchaeon and emended description of the genus Thermofilum.</title>
        <authorList>
            <person name="Toshchakov S.V."/>
            <person name="Korzhenkov A.A."/>
            <person name="Samarov N.I."/>
            <person name="Mazunin I.O."/>
            <person name="Mozhey O.I."/>
            <person name="Shmyr I.S."/>
            <person name="Derbikova K.S."/>
            <person name="Taranov E.A."/>
            <person name="Dominova I.N."/>
            <person name="Bonch-Osmolovskaya E.A."/>
            <person name="Patrushev M.V."/>
            <person name="Podosokorskaya O.A."/>
            <person name="Kublanov I.V."/>
        </authorList>
    </citation>
    <scope>NUCLEOTIDE SEQUENCE [LARGE SCALE GENOMIC DNA]</scope>
    <source>
        <strain evidence="1 2">1807-2</strain>
    </source>
</reference>
<dbReference type="KEGG" id="thf:MA03_03950"/>
<dbReference type="AlphaFoldDB" id="A0A0F7FIH4"/>
<dbReference type="Gene3D" id="3.40.50.1010">
    <property type="entry name" value="5'-nuclease"/>
    <property type="match status" value="1"/>
</dbReference>
<proteinExistence type="predicted"/>
<dbReference type="Proteomes" id="UP000067434">
    <property type="component" value="Chromosome"/>
</dbReference>
<gene>
    <name evidence="1" type="ORF">MA03_03950</name>
</gene>
<protein>
    <recommendedName>
        <fullName evidence="3">PIN domain-containing protein</fullName>
    </recommendedName>
</protein>
<evidence type="ECO:0008006" key="3">
    <source>
        <dbReference type="Google" id="ProtNLM"/>
    </source>
</evidence>
<dbReference type="PATRIC" id="fig|1550241.5.peg.841"/>
<name>A0A0F7FIH4_9CREN</name>
<dbReference type="SUPFAM" id="SSF88723">
    <property type="entry name" value="PIN domain-like"/>
    <property type="match status" value="1"/>
</dbReference>